<organism evidence="2 3">
    <name type="scientific">Bdellovibrio bacteriovorus</name>
    <dbReference type="NCBI Taxonomy" id="959"/>
    <lineage>
        <taxon>Bacteria</taxon>
        <taxon>Pseudomonadati</taxon>
        <taxon>Bdellovibrionota</taxon>
        <taxon>Bdellovibrionia</taxon>
        <taxon>Bdellovibrionales</taxon>
        <taxon>Pseudobdellovibrionaceae</taxon>
        <taxon>Bdellovibrio</taxon>
    </lineage>
</organism>
<dbReference type="OrthoDB" id="5295247at2"/>
<dbReference type="RefSeq" id="WP_063243547.1">
    <property type="nucleotide sequence ID" value="NZ_LUKF01000012.1"/>
</dbReference>
<keyword evidence="1" id="KW-0812">Transmembrane</keyword>
<keyword evidence="1" id="KW-1133">Transmembrane helix</keyword>
<dbReference type="Proteomes" id="UP000075391">
    <property type="component" value="Unassembled WGS sequence"/>
</dbReference>
<gene>
    <name evidence="2" type="ORF">AZI85_03945</name>
</gene>
<accession>A0A150WKQ5</accession>
<protein>
    <recommendedName>
        <fullName evidence="4">Inner membrane protein</fullName>
    </recommendedName>
</protein>
<dbReference type="AlphaFoldDB" id="A0A150WKQ5"/>
<name>A0A150WKQ5_BDEBC</name>
<comment type="caution">
    <text evidence="2">The sequence shown here is derived from an EMBL/GenBank/DDBJ whole genome shotgun (WGS) entry which is preliminary data.</text>
</comment>
<dbReference type="InterPro" id="IPR007401">
    <property type="entry name" value="DUF454"/>
</dbReference>
<evidence type="ECO:0008006" key="4">
    <source>
        <dbReference type="Google" id="ProtNLM"/>
    </source>
</evidence>
<reference evidence="2 3" key="1">
    <citation type="submission" date="2016-03" db="EMBL/GenBank/DDBJ databases">
        <authorList>
            <person name="Ploux O."/>
        </authorList>
    </citation>
    <scope>NUCLEOTIDE SEQUENCE [LARGE SCALE GENOMIC DNA]</scope>
    <source>
        <strain evidence="2 3">BER2</strain>
    </source>
</reference>
<dbReference type="PANTHER" id="PTHR35813">
    <property type="entry name" value="INNER MEMBRANE PROTEIN YBAN"/>
    <property type="match status" value="1"/>
</dbReference>
<dbReference type="PANTHER" id="PTHR35813:SF1">
    <property type="entry name" value="INNER MEMBRANE PROTEIN YBAN"/>
    <property type="match status" value="1"/>
</dbReference>
<feature type="transmembrane region" description="Helical" evidence="1">
    <location>
        <begin position="12"/>
        <end position="43"/>
    </location>
</feature>
<keyword evidence="1" id="KW-0472">Membrane</keyword>
<sequence length="128" mass="14693">MIQQTKRTIYFVFGWLFLGLGMIGIFLPLLPTTPFLLLTAFCFSRSSERWHRWLINQPHLGPFILDWQLHGVIRPRAKILATSLMVPLVTLSLIKPTVPLYAKVSAGIICTCVLVFIWTRPSKKKENI</sequence>
<dbReference type="PIRSF" id="PIRSF016789">
    <property type="entry name" value="DUF454"/>
    <property type="match status" value="1"/>
</dbReference>
<evidence type="ECO:0000313" key="2">
    <source>
        <dbReference type="EMBL" id="KYG64571.1"/>
    </source>
</evidence>
<dbReference type="GO" id="GO:0005886">
    <property type="term" value="C:plasma membrane"/>
    <property type="evidence" value="ECO:0007669"/>
    <property type="project" value="TreeGrafter"/>
</dbReference>
<feature type="transmembrane region" description="Helical" evidence="1">
    <location>
        <begin position="100"/>
        <end position="119"/>
    </location>
</feature>
<evidence type="ECO:0000313" key="3">
    <source>
        <dbReference type="Proteomes" id="UP000075391"/>
    </source>
</evidence>
<proteinExistence type="predicted"/>
<evidence type="ECO:0000256" key="1">
    <source>
        <dbReference type="SAM" id="Phobius"/>
    </source>
</evidence>
<dbReference type="EMBL" id="LUKF01000012">
    <property type="protein sequence ID" value="KYG64571.1"/>
    <property type="molecule type" value="Genomic_DNA"/>
</dbReference>
<dbReference type="Pfam" id="PF04304">
    <property type="entry name" value="DUF454"/>
    <property type="match status" value="1"/>
</dbReference>